<dbReference type="InterPro" id="IPR044925">
    <property type="entry name" value="His-Me_finger_sf"/>
</dbReference>
<evidence type="ECO:0000313" key="3">
    <source>
        <dbReference type="Proteomes" id="UP000825388"/>
    </source>
</evidence>
<dbReference type="Gene3D" id="3.90.75.20">
    <property type="match status" value="1"/>
</dbReference>
<dbReference type="Proteomes" id="UP000825388">
    <property type="component" value="Unassembled WGS sequence"/>
</dbReference>
<accession>A0AAW4RPU9</accession>
<dbReference type="EMBL" id="LOKL01000158">
    <property type="protein sequence ID" value="MBZ3926360.1"/>
    <property type="molecule type" value="Genomic_DNA"/>
</dbReference>
<dbReference type="RefSeq" id="WP_089111768.1">
    <property type="nucleotide sequence ID" value="NZ_LOKL01000158.1"/>
</dbReference>
<gene>
    <name evidence="2" type="ORF">Xseb_02555</name>
</gene>
<feature type="domain" description="HNH nuclease" evidence="1">
    <location>
        <begin position="149"/>
        <end position="174"/>
    </location>
</feature>
<proteinExistence type="predicted"/>
<dbReference type="SUPFAM" id="SSF54060">
    <property type="entry name" value="His-Me finger endonucleases"/>
    <property type="match status" value="1"/>
</dbReference>
<dbReference type="AlphaFoldDB" id="A0AAW4RPU9"/>
<dbReference type="Pfam" id="PF13392">
    <property type="entry name" value="HNH_3"/>
    <property type="match status" value="1"/>
</dbReference>
<organism evidence="2 3">
    <name type="scientific">Xanthomonas citri pv. sesbaniae</name>
    <dbReference type="NCBI Taxonomy" id="473425"/>
    <lineage>
        <taxon>Bacteria</taxon>
        <taxon>Pseudomonadati</taxon>
        <taxon>Pseudomonadota</taxon>
        <taxon>Gammaproteobacteria</taxon>
        <taxon>Lysobacterales</taxon>
        <taxon>Lysobacteraceae</taxon>
        <taxon>Xanthomonas</taxon>
    </lineage>
</organism>
<name>A0AAW4RPU9_XANCI</name>
<evidence type="ECO:0000313" key="2">
    <source>
        <dbReference type="EMBL" id="MBZ3926360.1"/>
    </source>
</evidence>
<protein>
    <recommendedName>
        <fullName evidence="1">HNH nuclease domain-containing protein</fullName>
    </recommendedName>
</protein>
<dbReference type="InterPro" id="IPR003615">
    <property type="entry name" value="HNH_nuc"/>
</dbReference>
<reference evidence="2" key="1">
    <citation type="submission" date="2015-12" db="EMBL/GenBank/DDBJ databases">
        <authorList>
            <person name="Bansal K."/>
            <person name="Midha S."/>
            <person name="Patil P.B."/>
        </authorList>
    </citation>
    <scope>NUCLEOTIDE SEQUENCE</scope>
    <source>
        <strain evidence="2">LMG867</strain>
    </source>
</reference>
<evidence type="ECO:0000259" key="1">
    <source>
        <dbReference type="Pfam" id="PF13392"/>
    </source>
</evidence>
<comment type="caution">
    <text evidence="2">The sequence shown here is derived from an EMBL/GenBank/DDBJ whole genome shotgun (WGS) entry which is preliminary data.</text>
</comment>
<sequence length="232" mass="26569">MHALTTRRPWTADEDETVRINFPMWPAFLIGHLINRSTSSVYQRAKALKVVKCPDHWRNPMAHLWNGTGHPNSIASRIKPGSVPSNKGLRRPAGWAPGRMAQTQFLAGRPAHENANYKPIGSLRVSRDGDLERKVTDDRDIVPARRWVGVHRLVWEATHGPIPPGYVVRFRSGMKTIDPELITLDRLELISQAENMRRNTIHNYPEHLKKVMRLRGVLNRRINRISKTRTAP</sequence>